<dbReference type="AlphaFoldDB" id="A0A0F9L1F1"/>
<name>A0A0F9L1F1_9ZZZZ</name>
<accession>A0A0F9L1F1</accession>
<evidence type="ECO:0008006" key="3">
    <source>
        <dbReference type="Google" id="ProtNLM"/>
    </source>
</evidence>
<dbReference type="PANTHER" id="PTHR11060">
    <property type="entry name" value="PROTEIN MEMO1"/>
    <property type="match status" value="1"/>
</dbReference>
<dbReference type="CDD" id="cd07361">
    <property type="entry name" value="MEMO_like"/>
    <property type="match status" value="1"/>
</dbReference>
<protein>
    <recommendedName>
        <fullName evidence="3">AmmeMemoRadiSam system protein B</fullName>
    </recommendedName>
</protein>
<organism evidence="2">
    <name type="scientific">marine sediment metagenome</name>
    <dbReference type="NCBI Taxonomy" id="412755"/>
    <lineage>
        <taxon>unclassified sequences</taxon>
        <taxon>metagenomes</taxon>
        <taxon>ecological metagenomes</taxon>
    </lineage>
</organism>
<evidence type="ECO:0000313" key="2">
    <source>
        <dbReference type="EMBL" id="KKM80901.1"/>
    </source>
</evidence>
<proteinExistence type="inferred from homology"/>
<dbReference type="EMBL" id="LAZR01008111">
    <property type="protein sequence ID" value="KKM80901.1"/>
    <property type="molecule type" value="Genomic_DNA"/>
</dbReference>
<gene>
    <name evidence="2" type="ORF">LCGC14_1335240</name>
</gene>
<dbReference type="NCBIfam" id="TIGR04336">
    <property type="entry name" value="AmmeMemoSam_B"/>
    <property type="match status" value="1"/>
</dbReference>
<evidence type="ECO:0000256" key="1">
    <source>
        <dbReference type="ARBA" id="ARBA00006315"/>
    </source>
</evidence>
<dbReference type="InterPro" id="IPR002737">
    <property type="entry name" value="MEMO1_fam"/>
</dbReference>
<sequence length="402" mass="43521">MSDQKPLPAVRGVEISPFRNDNGETYFALADHLRLTPGPLAVSAAGFFIIAHLDGRRTRADVQEAFRGQFGQTLPVEQIDKVVAALDQALLLDNARFEQAYAARRAEYVRGTARDSRARWPDADALRGEVQRLLAGDGAPPSKDAVKGVIAPHLDYARGGPCYSAAYRALAQAVPAARYVILGTNHFGRSLSVVATRKHFQTPLGLVRTDTALIDRIEQRLGAPICEEEPDHELEHSIELQVHILQVLQPDHPFEIVPVLCPDPSGPAGTAPLDGRGPDLGAFADALGASLAANDKKTMLIAAADLSHVGQHFGETQASTPALLEQVAESDRRLLSTLERRGAQAFVEAVRQGENRTRICSVGCIYTLMRALPGRACRLLKYHQAVSFETETHVTCAAAVIE</sequence>
<dbReference type="Pfam" id="PF01875">
    <property type="entry name" value="Memo"/>
    <property type="match status" value="1"/>
</dbReference>
<comment type="caution">
    <text evidence="2">The sequence shown here is derived from an EMBL/GenBank/DDBJ whole genome shotgun (WGS) entry which is preliminary data.</text>
</comment>
<reference evidence="2" key="1">
    <citation type="journal article" date="2015" name="Nature">
        <title>Complex archaea that bridge the gap between prokaryotes and eukaryotes.</title>
        <authorList>
            <person name="Spang A."/>
            <person name="Saw J.H."/>
            <person name="Jorgensen S.L."/>
            <person name="Zaremba-Niedzwiedzka K."/>
            <person name="Martijn J."/>
            <person name="Lind A.E."/>
            <person name="van Eijk R."/>
            <person name="Schleper C."/>
            <person name="Guy L."/>
            <person name="Ettema T.J."/>
        </authorList>
    </citation>
    <scope>NUCLEOTIDE SEQUENCE</scope>
</reference>
<dbReference type="PANTHER" id="PTHR11060:SF0">
    <property type="entry name" value="PROTEIN MEMO1"/>
    <property type="match status" value="1"/>
</dbReference>
<comment type="similarity">
    <text evidence="1">Belongs to the MEMO1 family.</text>
</comment>
<dbReference type="Gene3D" id="3.40.830.10">
    <property type="entry name" value="LigB-like"/>
    <property type="match status" value="1"/>
</dbReference>